<feature type="compositionally biased region" description="Low complexity" evidence="2">
    <location>
        <begin position="260"/>
        <end position="269"/>
    </location>
</feature>
<dbReference type="EMBL" id="AJWJ01000042">
    <property type="protein sequence ID" value="KAF2076997.1"/>
    <property type="molecule type" value="Genomic_DNA"/>
</dbReference>
<dbReference type="PANTHER" id="PTHR13054">
    <property type="entry name" value="DIGEORGE SYNDROME CRITICAL REGION 6 DGCR6 FAMILY MEMBER"/>
    <property type="match status" value="1"/>
</dbReference>
<feature type="region of interest" description="Disordered" evidence="2">
    <location>
        <begin position="249"/>
        <end position="269"/>
    </location>
</feature>
<dbReference type="Pfam" id="PF07324">
    <property type="entry name" value="DGCR6"/>
    <property type="match status" value="1"/>
</dbReference>
<feature type="compositionally biased region" description="Low complexity" evidence="2">
    <location>
        <begin position="307"/>
        <end position="327"/>
    </location>
</feature>
<name>A0A8J4V7N2_9MYCE</name>
<evidence type="ECO:0000313" key="3">
    <source>
        <dbReference type="EMBL" id="KAF2076997.1"/>
    </source>
</evidence>
<dbReference type="AlphaFoldDB" id="A0A8J4V7N2"/>
<dbReference type="InterPro" id="IPR010849">
    <property type="entry name" value="Gonadal"/>
</dbReference>
<feature type="region of interest" description="Disordered" evidence="2">
    <location>
        <begin position="304"/>
        <end position="331"/>
    </location>
</feature>
<feature type="compositionally biased region" description="Polar residues" evidence="2">
    <location>
        <begin position="249"/>
        <end position="259"/>
    </location>
</feature>
<evidence type="ECO:0000256" key="1">
    <source>
        <dbReference type="ARBA" id="ARBA00005939"/>
    </source>
</evidence>
<feature type="region of interest" description="Disordered" evidence="2">
    <location>
        <begin position="1"/>
        <end position="51"/>
    </location>
</feature>
<feature type="compositionally biased region" description="Low complexity" evidence="2">
    <location>
        <begin position="8"/>
        <end position="34"/>
    </location>
</feature>
<gene>
    <name evidence="3" type="ORF">CYY_001706</name>
</gene>
<dbReference type="Proteomes" id="UP000695562">
    <property type="component" value="Unassembled WGS sequence"/>
</dbReference>
<keyword evidence="4" id="KW-1185">Reference proteome</keyword>
<protein>
    <submittedName>
        <fullName evidence="3">Uncharacterized protein</fullName>
    </submittedName>
</protein>
<evidence type="ECO:0000313" key="4">
    <source>
        <dbReference type="Proteomes" id="UP000695562"/>
    </source>
</evidence>
<comment type="similarity">
    <text evidence="1">Belongs to the gonadal family.</text>
</comment>
<dbReference type="PANTHER" id="PTHR13054:SF2">
    <property type="entry name" value="PROTEIN DGCR6"/>
    <property type="match status" value="1"/>
</dbReference>
<evidence type="ECO:0000256" key="2">
    <source>
        <dbReference type="SAM" id="MobiDB-lite"/>
    </source>
</evidence>
<accession>A0A8J4V7N2</accession>
<organism evidence="3 4">
    <name type="scientific">Polysphondylium violaceum</name>
    <dbReference type="NCBI Taxonomy" id="133409"/>
    <lineage>
        <taxon>Eukaryota</taxon>
        <taxon>Amoebozoa</taxon>
        <taxon>Evosea</taxon>
        <taxon>Eumycetozoa</taxon>
        <taxon>Dictyostelia</taxon>
        <taxon>Dictyosteliales</taxon>
        <taxon>Dictyosteliaceae</taxon>
        <taxon>Polysphondylium</taxon>
    </lineage>
</organism>
<comment type="caution">
    <text evidence="3">The sequence shown here is derived from an EMBL/GenBank/DDBJ whole genome shotgun (WGS) entry which is preliminary data.</text>
</comment>
<proteinExistence type="inferred from homology"/>
<dbReference type="OrthoDB" id="21617at2759"/>
<sequence>MSDTYSKNINNYNSNNDYNNNNYNNNNNNNYNNNDTSDYEDHQYQTNQSDSEYNPYQQAEILEEVYDISDDDVDQIAKLGLITRTGEDDKENIDWLIDLAQIHINQYPSPNQDLAEQEKKILESFETINKEYSHEHTKGKYSKLVKELYKSANRKFRNPYPLLKLYKSFREIRKEYEAYTLNQYYIKKYRKLPHLFNLEYNKQVGAKVNEQSAVEKAERKKKRKKLEDQEKIVTMPVGTPIPLILQKKGSTNASTEPQPTTTSTTSATAVASTDFSLDSKLLDALIPIDSLSQKNIAGFASKIIDDNSNNQNQPQQSQQNTTSGTPQKPQDQQILSDLIKLSQDPLVLDQVKQLLDQQRFKEAQLLSQREELLHNQLERKKFHLQKFCDQLLECGNDNNLKKEIQRKLSLEAKMVHDHSQEELRQFSLKIVNEMNNILTFQQLSLQRLGIVGFFPTNNSVHLEQQMKILECLFPTLIETLKRPSPFRT</sequence>
<reference evidence="3" key="1">
    <citation type="submission" date="2020-01" db="EMBL/GenBank/DDBJ databases">
        <title>Development of genomics and gene disruption for Polysphondylium violaceum indicates a role for the polyketide synthase stlB in stalk morphogenesis.</title>
        <authorList>
            <person name="Narita B."/>
            <person name="Kawabe Y."/>
            <person name="Kin K."/>
            <person name="Saito T."/>
            <person name="Gibbs R."/>
            <person name="Kuspa A."/>
            <person name="Muzny D."/>
            <person name="Queller D."/>
            <person name="Richards S."/>
            <person name="Strassman J."/>
            <person name="Sucgang R."/>
            <person name="Worley K."/>
            <person name="Schaap P."/>
        </authorList>
    </citation>
    <scope>NUCLEOTIDE SEQUENCE</scope>
    <source>
        <strain evidence="3">QSvi11</strain>
    </source>
</reference>